<comment type="caution">
    <text evidence="1">The sequence shown here is derived from an EMBL/GenBank/DDBJ whole genome shotgun (WGS) entry which is preliminary data.</text>
</comment>
<proteinExistence type="predicted"/>
<dbReference type="HOGENOM" id="CLU_1509306_0_0_10"/>
<dbReference type="EMBL" id="ACUZ02000033">
    <property type="protein sequence ID" value="EFB31831.1"/>
    <property type="molecule type" value="Genomic_DNA"/>
</dbReference>
<gene>
    <name evidence="1" type="ORF">HMPREF0971_01832</name>
</gene>
<organism evidence="1 2">
    <name type="scientific">Segatella oris F0302</name>
    <dbReference type="NCBI Taxonomy" id="649760"/>
    <lineage>
        <taxon>Bacteria</taxon>
        <taxon>Pseudomonadati</taxon>
        <taxon>Bacteroidota</taxon>
        <taxon>Bacteroidia</taxon>
        <taxon>Bacteroidales</taxon>
        <taxon>Prevotellaceae</taxon>
        <taxon>Segatella</taxon>
    </lineage>
</organism>
<accession>D1QS76</accession>
<dbReference type="RefSeq" id="WP_004373426.1">
    <property type="nucleotide sequence ID" value="NZ_GG703885.1"/>
</dbReference>
<reference evidence="1 2" key="1">
    <citation type="submission" date="2009-11" db="EMBL/GenBank/DDBJ databases">
        <authorList>
            <person name="Weinstock G."/>
            <person name="Sodergren E."/>
            <person name="Clifton S."/>
            <person name="Fulton L."/>
            <person name="Fulton B."/>
            <person name="Courtney L."/>
            <person name="Fronick C."/>
            <person name="Harrison M."/>
            <person name="Strong C."/>
            <person name="Farmer C."/>
            <person name="Delahaunty K."/>
            <person name="Markovic C."/>
            <person name="Hall O."/>
            <person name="Minx P."/>
            <person name="Tomlinson C."/>
            <person name="Mitreva M."/>
            <person name="Nelson J."/>
            <person name="Hou S."/>
            <person name="Wollam A."/>
            <person name="Pepin K.H."/>
            <person name="Johnson M."/>
            <person name="Bhonagiri V."/>
            <person name="Nash W.E."/>
            <person name="Warren W."/>
            <person name="Chinwalla A."/>
            <person name="Mardis E.R."/>
            <person name="Wilson R.K."/>
        </authorList>
    </citation>
    <scope>NUCLEOTIDE SEQUENCE [LARGE SCALE GENOMIC DNA]</scope>
    <source>
        <strain evidence="1 2">F0302</strain>
    </source>
</reference>
<dbReference type="Proteomes" id="UP000004079">
    <property type="component" value="Unassembled WGS sequence"/>
</dbReference>
<sequence length="178" mass="19907">MKSIISRITGALVSLFDSCRSSQSGGGIGDADSIQVDYTGTTGTKRYIIDYSDTITLLPCVFVNDVGEIEVMSPFLSLAMRSPSDIVEIKQLACRLFVEGNGPDILWTRPCECEGNDVKTMSVHVFRKKQKTTFNCFTGYELKGIVYSNGQQIKFSDDFVEFMFRLKKVFAETENETE</sequence>
<dbReference type="AlphaFoldDB" id="D1QS76"/>
<evidence type="ECO:0000313" key="1">
    <source>
        <dbReference type="EMBL" id="EFB31831.1"/>
    </source>
</evidence>
<protein>
    <submittedName>
        <fullName evidence="1">Uncharacterized protein</fullName>
    </submittedName>
</protein>
<dbReference type="STRING" id="649760.HMPREF0971_01832"/>
<evidence type="ECO:0000313" key="2">
    <source>
        <dbReference type="Proteomes" id="UP000004079"/>
    </source>
</evidence>
<name>D1QS76_9BACT</name>